<keyword evidence="1" id="KW-0812">Transmembrane</keyword>
<evidence type="ECO:0000256" key="1">
    <source>
        <dbReference type="SAM" id="Phobius"/>
    </source>
</evidence>
<reference evidence="2 3" key="1">
    <citation type="submission" date="2024-01" db="EMBL/GenBank/DDBJ databases">
        <title>The genomes of 5 underutilized Papilionoideae crops provide insights into root nodulation and disease resistanc.</title>
        <authorList>
            <person name="Jiang F."/>
        </authorList>
    </citation>
    <scope>NUCLEOTIDE SEQUENCE [LARGE SCALE GENOMIC DNA]</scope>
    <source>
        <strain evidence="2">LVBAO_FW01</strain>
        <tissue evidence="2">Leaves</tissue>
    </source>
</reference>
<keyword evidence="1" id="KW-0472">Membrane</keyword>
<keyword evidence="3" id="KW-1185">Reference proteome</keyword>
<dbReference type="EMBL" id="JAYMYQ010000004">
    <property type="protein sequence ID" value="KAK7337273.1"/>
    <property type="molecule type" value="Genomic_DNA"/>
</dbReference>
<name>A0AAN9LNB4_CANGL</name>
<accession>A0AAN9LNB4</accession>
<dbReference type="Proteomes" id="UP001367508">
    <property type="component" value="Unassembled WGS sequence"/>
</dbReference>
<keyword evidence="1" id="KW-1133">Transmembrane helix</keyword>
<sequence>MTLNSPFCTGMTSSGPLRAPLYLSIPYPLIAAVSFLFPSTLGFTHCHSFGVKVWQGLRGEPDKWVNWVNYEMSHPPIFVLISLLDDILLQSRLNTLC</sequence>
<organism evidence="2 3">
    <name type="scientific">Canavalia gladiata</name>
    <name type="common">Sword bean</name>
    <name type="synonym">Dolichos gladiatus</name>
    <dbReference type="NCBI Taxonomy" id="3824"/>
    <lineage>
        <taxon>Eukaryota</taxon>
        <taxon>Viridiplantae</taxon>
        <taxon>Streptophyta</taxon>
        <taxon>Embryophyta</taxon>
        <taxon>Tracheophyta</taxon>
        <taxon>Spermatophyta</taxon>
        <taxon>Magnoliopsida</taxon>
        <taxon>eudicotyledons</taxon>
        <taxon>Gunneridae</taxon>
        <taxon>Pentapetalae</taxon>
        <taxon>rosids</taxon>
        <taxon>fabids</taxon>
        <taxon>Fabales</taxon>
        <taxon>Fabaceae</taxon>
        <taxon>Papilionoideae</taxon>
        <taxon>50 kb inversion clade</taxon>
        <taxon>NPAAA clade</taxon>
        <taxon>indigoferoid/millettioid clade</taxon>
        <taxon>Phaseoleae</taxon>
        <taxon>Canavalia</taxon>
    </lineage>
</organism>
<evidence type="ECO:0000313" key="3">
    <source>
        <dbReference type="Proteomes" id="UP001367508"/>
    </source>
</evidence>
<evidence type="ECO:0000313" key="2">
    <source>
        <dbReference type="EMBL" id="KAK7337273.1"/>
    </source>
</evidence>
<dbReference type="AlphaFoldDB" id="A0AAN9LNB4"/>
<feature type="transmembrane region" description="Helical" evidence="1">
    <location>
        <begin position="20"/>
        <end position="43"/>
    </location>
</feature>
<comment type="caution">
    <text evidence="2">The sequence shown here is derived from an EMBL/GenBank/DDBJ whole genome shotgun (WGS) entry which is preliminary data.</text>
</comment>
<proteinExistence type="predicted"/>
<protein>
    <submittedName>
        <fullName evidence="2">Uncharacterized protein</fullName>
    </submittedName>
</protein>
<gene>
    <name evidence="2" type="ORF">VNO77_17838</name>
</gene>